<keyword evidence="5" id="KW-0805">Transcription regulation</keyword>
<evidence type="ECO:0000256" key="6">
    <source>
        <dbReference type="ARBA" id="ARBA00023159"/>
    </source>
</evidence>
<reference evidence="14 15" key="1">
    <citation type="journal article" date="2011" name="J. Bacteriol.">
        <title>Complete genome sequence of Yersinia enterocolitica subsp. palearctica serogroup O:3.</title>
        <authorList>
            <person name="Batzilla J."/>
            <person name="Hoper D."/>
            <person name="Antonenka U."/>
            <person name="Heesemann J."/>
            <person name="Rakin A."/>
        </authorList>
    </citation>
    <scope>NUCLEOTIDE SEQUENCE [LARGE SCALE GENOMIC DNA]</scope>
    <source>
        <strain evidence="15">DSM 13030 / CIP 106945 / Y11</strain>
    </source>
</reference>
<dbReference type="InterPro" id="IPR018060">
    <property type="entry name" value="HTH_AraC"/>
</dbReference>
<dbReference type="InterPro" id="IPR009057">
    <property type="entry name" value="Homeodomain-like_sf"/>
</dbReference>
<comment type="catalytic activity">
    <reaction evidence="1">
        <text>a 4-O-methyl-thymidine in DNA + L-cysteinyl-[protein] = a thymidine in DNA + S-methyl-L-cysteinyl-[protein]</text>
        <dbReference type="Rhea" id="RHEA:53428"/>
        <dbReference type="Rhea" id="RHEA-COMP:10131"/>
        <dbReference type="Rhea" id="RHEA-COMP:10132"/>
        <dbReference type="Rhea" id="RHEA-COMP:13555"/>
        <dbReference type="Rhea" id="RHEA-COMP:13556"/>
        <dbReference type="ChEBI" id="CHEBI:29950"/>
        <dbReference type="ChEBI" id="CHEBI:82612"/>
        <dbReference type="ChEBI" id="CHEBI:137386"/>
        <dbReference type="ChEBI" id="CHEBI:137387"/>
        <dbReference type="EC" id="2.1.1.63"/>
    </reaction>
</comment>
<evidence type="ECO:0000259" key="13">
    <source>
        <dbReference type="PROSITE" id="PS01124"/>
    </source>
</evidence>
<dbReference type="EMBL" id="FR729477">
    <property type="protein sequence ID" value="CBY25307.1"/>
    <property type="molecule type" value="Genomic_DNA"/>
</dbReference>
<dbReference type="SUPFAM" id="SSF53155">
    <property type="entry name" value="Methylated DNA-protein cysteine methyltransferase domain"/>
    <property type="match status" value="1"/>
</dbReference>
<evidence type="ECO:0000256" key="5">
    <source>
        <dbReference type="ARBA" id="ARBA00023015"/>
    </source>
</evidence>
<feature type="binding site" evidence="11">
    <location>
        <position position="96"/>
    </location>
    <ligand>
        <name>Zn(2+)</name>
        <dbReference type="ChEBI" id="CHEBI:29105"/>
    </ligand>
</feature>
<dbReference type="SUPFAM" id="SSF46767">
    <property type="entry name" value="Methylated DNA-protein cysteine methyltransferase, C-terminal domain"/>
    <property type="match status" value="1"/>
</dbReference>
<dbReference type="InterPro" id="IPR036217">
    <property type="entry name" value="MethylDNA_cys_MeTrfase_DNAb"/>
</dbReference>
<keyword evidence="11" id="KW-0479">Metal-binding</keyword>
<dbReference type="PROSITE" id="PS00374">
    <property type="entry name" value="MGMT"/>
    <property type="match status" value="1"/>
</dbReference>
<evidence type="ECO:0000256" key="8">
    <source>
        <dbReference type="ARBA" id="ARBA00023204"/>
    </source>
</evidence>
<dbReference type="InterPro" id="IPR035451">
    <property type="entry name" value="Ada-like_dom_sf"/>
</dbReference>
<evidence type="ECO:0000256" key="2">
    <source>
        <dbReference type="ARBA" id="ARBA00022603"/>
    </source>
</evidence>
<dbReference type="PATRIC" id="fig|930944.6.peg.2859"/>
<evidence type="ECO:0000256" key="3">
    <source>
        <dbReference type="ARBA" id="ARBA00022679"/>
    </source>
</evidence>
<evidence type="ECO:0000256" key="7">
    <source>
        <dbReference type="ARBA" id="ARBA00023163"/>
    </source>
</evidence>
<organism evidence="14 15">
    <name type="scientific">Yersinia enterocolitica subsp. palearctica serotype O:3 (strain DSM 13030 / CIP 106945 / Y11)</name>
    <dbReference type="NCBI Taxonomy" id="930944"/>
    <lineage>
        <taxon>Bacteria</taxon>
        <taxon>Pseudomonadati</taxon>
        <taxon>Pseudomonadota</taxon>
        <taxon>Gammaproteobacteria</taxon>
        <taxon>Enterobacterales</taxon>
        <taxon>Yersiniaceae</taxon>
        <taxon>Yersinia</taxon>
    </lineage>
</organism>
<dbReference type="FunFam" id="1.10.10.10:FF:000410">
    <property type="entry name" value="ADA regulatory protein, putative"/>
    <property type="match status" value="1"/>
</dbReference>
<dbReference type="PANTHER" id="PTHR10815:SF14">
    <property type="entry name" value="BIFUNCTIONAL TRANSCRIPTIONAL ACTIVATOR_DNA REPAIR ENZYME ADA"/>
    <property type="match status" value="1"/>
</dbReference>
<dbReference type="Pfam" id="PF01035">
    <property type="entry name" value="DNA_binding_1"/>
    <property type="match status" value="1"/>
</dbReference>
<name>A0A0H3NQD9_YERE1</name>
<feature type="binding site" evidence="11">
    <location>
        <position position="93"/>
    </location>
    <ligand>
        <name>Zn(2+)</name>
        <dbReference type="ChEBI" id="CHEBI:29105"/>
    </ligand>
</feature>
<keyword evidence="12" id="KW-0812">Transmembrane</keyword>
<proteinExistence type="predicted"/>
<dbReference type="GO" id="GO:0003700">
    <property type="term" value="F:DNA-binding transcription factor activity"/>
    <property type="evidence" value="ECO:0007669"/>
    <property type="project" value="InterPro"/>
</dbReference>
<keyword evidence="11" id="KW-0862">Zinc</keyword>
<dbReference type="InterPro" id="IPR016221">
    <property type="entry name" value="Bifunct_regulatory_prot_Ada"/>
</dbReference>
<dbReference type="SUPFAM" id="SSF57884">
    <property type="entry name" value="Ada DNA repair protein, N-terminal domain (N-Ada 10)"/>
    <property type="match status" value="1"/>
</dbReference>
<dbReference type="Gene3D" id="3.30.160.70">
    <property type="entry name" value="Methylated DNA-protein cysteine methyltransferase domain"/>
    <property type="match status" value="1"/>
</dbReference>
<dbReference type="GO" id="GO:0006281">
    <property type="term" value="P:DNA repair"/>
    <property type="evidence" value="ECO:0007669"/>
    <property type="project" value="UniProtKB-KW"/>
</dbReference>
<keyword evidence="3 14" id="KW-0808">Transferase</keyword>
<dbReference type="GO" id="GO:0043565">
    <property type="term" value="F:sequence-specific DNA binding"/>
    <property type="evidence" value="ECO:0007669"/>
    <property type="project" value="InterPro"/>
</dbReference>
<dbReference type="CDD" id="cd06445">
    <property type="entry name" value="ATase"/>
    <property type="match status" value="1"/>
</dbReference>
<dbReference type="NCBIfam" id="NF011964">
    <property type="entry name" value="PRK15435.1"/>
    <property type="match status" value="1"/>
</dbReference>
<dbReference type="SMART" id="SM00342">
    <property type="entry name" value="HTH_ARAC"/>
    <property type="match status" value="1"/>
</dbReference>
<dbReference type="KEGG" id="yey:Y11_28741"/>
<evidence type="ECO:0000256" key="4">
    <source>
        <dbReference type="ARBA" id="ARBA00022763"/>
    </source>
</evidence>
<dbReference type="GO" id="GO:0032259">
    <property type="term" value="P:methylation"/>
    <property type="evidence" value="ECO:0007669"/>
    <property type="project" value="UniProtKB-KW"/>
</dbReference>
<keyword evidence="4" id="KW-0227">DNA damage</keyword>
<dbReference type="SUPFAM" id="SSF46689">
    <property type="entry name" value="Homeodomain-like"/>
    <property type="match status" value="1"/>
</dbReference>
<dbReference type="PROSITE" id="PS01124">
    <property type="entry name" value="HTH_ARAC_FAMILY_2"/>
    <property type="match status" value="1"/>
</dbReference>
<keyword evidence="12" id="KW-0472">Membrane</keyword>
<feature type="domain" description="HTH araC/xylS-type" evidence="13">
    <location>
        <begin position="112"/>
        <end position="208"/>
    </location>
</feature>
<dbReference type="GO" id="GO:0003908">
    <property type="term" value="F:methylated-DNA-[protein]-cysteine S-methyltransferase activity"/>
    <property type="evidence" value="ECO:0007669"/>
    <property type="project" value="UniProtKB-EC"/>
</dbReference>
<evidence type="ECO:0000256" key="11">
    <source>
        <dbReference type="PIRSR" id="PIRSR000409-3"/>
    </source>
</evidence>
<evidence type="ECO:0000256" key="9">
    <source>
        <dbReference type="ARBA" id="ARBA00049348"/>
    </source>
</evidence>
<dbReference type="Gene3D" id="1.10.10.10">
    <property type="entry name" value="Winged helix-like DNA-binding domain superfamily/Winged helix DNA-binding domain"/>
    <property type="match status" value="1"/>
</dbReference>
<dbReference type="AlphaFoldDB" id="A0A0H3NQD9"/>
<dbReference type="Pfam" id="PF12833">
    <property type="entry name" value="HTH_18"/>
    <property type="match status" value="1"/>
</dbReference>
<gene>
    <name evidence="14" type="ordered locus">Y11_28741</name>
</gene>
<dbReference type="Gene3D" id="3.40.10.10">
    <property type="entry name" value="DNA Methylphosphotriester Repair Domain"/>
    <property type="match status" value="1"/>
</dbReference>
<dbReference type="InterPro" id="IPR004026">
    <property type="entry name" value="Ada_DNA_repair_Zn-bd"/>
</dbReference>
<keyword evidence="7" id="KW-0804">Transcription</keyword>
<feature type="active site" description="Nucleophile; methyl group acceptor from either O6-methylguanine or O4-methylthymine" evidence="10">
    <location>
        <position position="346"/>
    </location>
</feature>
<keyword evidence="8" id="KW-0234">DNA repair</keyword>
<evidence type="ECO:0000256" key="1">
    <source>
        <dbReference type="ARBA" id="ARBA00001286"/>
    </source>
</evidence>
<feature type="binding site" evidence="11">
    <location>
        <position position="62"/>
    </location>
    <ligand>
        <name>Zn(2+)</name>
        <dbReference type="ChEBI" id="CHEBI:29105"/>
    </ligand>
</feature>
<dbReference type="Proteomes" id="UP000008084">
    <property type="component" value="Chromosome"/>
</dbReference>
<dbReference type="Gene3D" id="1.10.10.60">
    <property type="entry name" value="Homeodomain-like"/>
    <property type="match status" value="1"/>
</dbReference>
<dbReference type="InterPro" id="IPR014048">
    <property type="entry name" value="MethylDNA_cys_MeTrfase_DNA-bd"/>
</dbReference>
<dbReference type="HOGENOM" id="CLU_000445_52_0_6"/>
<dbReference type="Pfam" id="PF02805">
    <property type="entry name" value="Ada_Zn_binding"/>
    <property type="match status" value="1"/>
</dbReference>
<sequence length="386" mass="42430">MCQPWCFYNLIIIVSINGVFIMTSVRGIIDNAPDPRWVAIVNRDKTADGQFVYAVKTTGVYCRPSCSSRQAKVENIEFYADNDAAELAGYRPCKRCRPTQLSQAQQHAEKISQACRLIEQAETPFTLDALAAELNLSTFHFHRLFKSITGLTPKAYACATRSARIRQQLVEKGSVTDAIFAAGYNSNGRFYEQSNQLLGMTPTRYRQGGRDTALRFAVGESSLGAILMAKSELGICAILLGDDPALLVKQLQDKFPRAELIGGDAEFEQWFAQVVGLVEAPQLGLDLPLDIRGTAFQQRVWQALREIPAGDTASYADIAAKIGAPKAVRAVAGACAANMLAVAIPCHRVIRQDGALSGYRWGVERKKRLLEKEQQEVGTRDQPDPA</sequence>
<evidence type="ECO:0000313" key="15">
    <source>
        <dbReference type="Proteomes" id="UP000008084"/>
    </source>
</evidence>
<comment type="catalytic activity">
    <reaction evidence="9">
        <text>a 6-O-methyl-2'-deoxyguanosine in DNA + L-cysteinyl-[protein] = S-methyl-L-cysteinyl-[protein] + a 2'-deoxyguanosine in DNA</text>
        <dbReference type="Rhea" id="RHEA:24000"/>
        <dbReference type="Rhea" id="RHEA-COMP:10131"/>
        <dbReference type="Rhea" id="RHEA-COMP:10132"/>
        <dbReference type="Rhea" id="RHEA-COMP:11367"/>
        <dbReference type="Rhea" id="RHEA-COMP:11368"/>
        <dbReference type="ChEBI" id="CHEBI:29950"/>
        <dbReference type="ChEBI" id="CHEBI:82612"/>
        <dbReference type="ChEBI" id="CHEBI:85445"/>
        <dbReference type="ChEBI" id="CHEBI:85448"/>
        <dbReference type="EC" id="2.1.1.63"/>
    </reaction>
</comment>
<dbReference type="GO" id="GO:0008270">
    <property type="term" value="F:zinc ion binding"/>
    <property type="evidence" value="ECO:0007669"/>
    <property type="project" value="InterPro"/>
</dbReference>
<feature type="transmembrane region" description="Helical" evidence="12">
    <location>
        <begin position="7"/>
        <end position="29"/>
    </location>
</feature>
<dbReference type="InterPro" id="IPR036388">
    <property type="entry name" value="WH-like_DNA-bd_sf"/>
</dbReference>
<protein>
    <submittedName>
        <fullName evidence="14">Ada regulatory protein Methylated-DNA--protein-cysteine methyltransferase</fullName>
        <ecNumber evidence="14">2.1.1.63</ecNumber>
    </submittedName>
</protein>
<keyword evidence="6" id="KW-0010">Activator</keyword>
<feature type="binding site" evidence="11">
    <location>
        <position position="66"/>
    </location>
    <ligand>
        <name>Zn(2+)</name>
        <dbReference type="ChEBI" id="CHEBI:29105"/>
    </ligand>
</feature>
<comment type="cofactor">
    <cofactor evidence="11">
        <name>Zn(2+)</name>
        <dbReference type="ChEBI" id="CHEBI:29105"/>
    </cofactor>
    <text evidence="11">Binds 1 zinc ion per subunit.</text>
</comment>
<evidence type="ECO:0000256" key="12">
    <source>
        <dbReference type="SAM" id="Phobius"/>
    </source>
</evidence>
<evidence type="ECO:0000313" key="14">
    <source>
        <dbReference type="EMBL" id="CBY25307.1"/>
    </source>
</evidence>
<feature type="active site" description="Nucleophile; methyl group acceptor from methylphosphotriester" evidence="10">
    <location>
        <position position="62"/>
    </location>
</feature>
<accession>A0A0H3NQD9</accession>
<dbReference type="EC" id="2.1.1.63" evidence="14"/>
<dbReference type="PIRSF" id="PIRSF000409">
    <property type="entry name" value="Ada"/>
    <property type="match status" value="1"/>
</dbReference>
<keyword evidence="2 14" id="KW-0489">Methyltransferase</keyword>
<dbReference type="PANTHER" id="PTHR10815">
    <property type="entry name" value="METHYLATED-DNA--PROTEIN-CYSTEINE METHYLTRANSFERASE"/>
    <property type="match status" value="1"/>
</dbReference>
<keyword evidence="12" id="KW-1133">Transmembrane helix</keyword>
<dbReference type="InterPro" id="IPR036631">
    <property type="entry name" value="MGMT_N_sf"/>
</dbReference>
<dbReference type="NCBIfam" id="TIGR00589">
    <property type="entry name" value="ogt"/>
    <property type="match status" value="1"/>
</dbReference>
<evidence type="ECO:0000256" key="10">
    <source>
        <dbReference type="PIRSR" id="PIRSR000409-1"/>
    </source>
</evidence>
<dbReference type="InterPro" id="IPR001497">
    <property type="entry name" value="MethylDNA_cys_MeTrfase_AS"/>
</dbReference>